<gene>
    <name evidence="9" type="primary">lnt</name>
    <name evidence="12" type="ordered locus">Plabr_0805</name>
</gene>
<comment type="pathway">
    <text evidence="9">Protein modification; lipoprotein biosynthesis (N-acyl transfer).</text>
</comment>
<keyword evidence="6 9" id="KW-1133">Transmembrane helix</keyword>
<evidence type="ECO:0000256" key="8">
    <source>
        <dbReference type="ARBA" id="ARBA00023315"/>
    </source>
</evidence>
<reference evidence="13" key="1">
    <citation type="submission" date="2011-02" db="EMBL/GenBank/DDBJ databases">
        <title>The complete genome of Planctomyces brasiliensis DSM 5305.</title>
        <authorList>
            <person name="Lucas S."/>
            <person name="Copeland A."/>
            <person name="Lapidus A."/>
            <person name="Bruce D."/>
            <person name="Goodwin L."/>
            <person name="Pitluck S."/>
            <person name="Kyrpides N."/>
            <person name="Mavromatis K."/>
            <person name="Pagani I."/>
            <person name="Ivanova N."/>
            <person name="Ovchinnikova G."/>
            <person name="Lu M."/>
            <person name="Detter J.C."/>
            <person name="Han C."/>
            <person name="Land M."/>
            <person name="Hauser L."/>
            <person name="Markowitz V."/>
            <person name="Cheng J.-F."/>
            <person name="Hugenholtz P."/>
            <person name="Woyke T."/>
            <person name="Wu D."/>
            <person name="Tindall B."/>
            <person name="Pomrenke H.G."/>
            <person name="Brambilla E."/>
            <person name="Klenk H.-P."/>
            <person name="Eisen J.A."/>
        </authorList>
    </citation>
    <scope>NUCLEOTIDE SEQUENCE [LARGE SCALE GENOMIC DNA]</scope>
    <source>
        <strain evidence="13">ATCC 49424 / DSM 5305 / JCM 21570 / NBRC 103401 / IFAM 1448</strain>
    </source>
</reference>
<sequence>MDGTTTAPAPEHAAAENRSKRQGRVEVSVAQIIDRAENTPAPFRAGLFASVLSGLCLWACFPPLDLGFLAWLAPLPWLMLIRLKKPTRWQSLSAWLGGMAFTIPALQWMRYGDPLMYIGWIALAFYVAAYIPVFIGLNRLAVHRWNLPLLVTAPVIWTGLEYLRGWMLTGFGWYYLGHTQYRWVELIQISDVTGAYGISFVMMLFTTAVALQIPERWFARLGLLPRTSANTDAPVLSMKRPFTGLVVASLLLASVVGYGYVRRSQAEFEVGPRVGLVQGDFKAALNIPASQYEEAFLVHNELTGYAVKHQPDVIVWPEGMFRYSLHSADPEMTPADLKQAAPFFPPEIWHRPEVRDVLSDLAEKSGAAMVIGLGAYEVTPDKLYQFNSAQLITPEEGLKNRYDKLHRVPFGEYIPGKESIPLIAAIVPEHFGLSAGRAAASFQHKDWTFAPIICFEDTVPHVTRRIVHSIESNKNGEAEVDFLVNLSNDGWFAGSSEHDQHLITAQFRAVEMRKPLVRAANMGISSFVDGDGVVLTPEVFLTKDAVSGQPRPESFRDPETGKYRRKLPAVAVHNLPLDNRSSLYLAWGDWFAIPCFAAVCLLLLSWFIPKKKPEATAA</sequence>
<dbReference type="AlphaFoldDB" id="F0SHJ0"/>
<dbReference type="InterPro" id="IPR045378">
    <property type="entry name" value="LNT_N"/>
</dbReference>
<dbReference type="RefSeq" id="WP_013627168.1">
    <property type="nucleotide sequence ID" value="NC_015174.1"/>
</dbReference>
<feature type="compositionally biased region" description="Low complexity" evidence="10">
    <location>
        <begin position="1"/>
        <end position="12"/>
    </location>
</feature>
<dbReference type="CDD" id="cd07571">
    <property type="entry name" value="ALP_N-acyl_transferase"/>
    <property type="match status" value="1"/>
</dbReference>
<dbReference type="EC" id="2.3.1.269" evidence="9"/>
<comment type="function">
    <text evidence="9">Catalyzes the phospholipid dependent N-acylation of the N-terminal cysteine of apolipoprotein, the last step in lipoprotein maturation.</text>
</comment>
<dbReference type="STRING" id="756272.Plabr_0805"/>
<dbReference type="InterPro" id="IPR003010">
    <property type="entry name" value="C-N_Hydrolase"/>
</dbReference>
<dbReference type="EMBL" id="CP002546">
    <property type="protein sequence ID" value="ADY58428.1"/>
    <property type="molecule type" value="Genomic_DNA"/>
</dbReference>
<dbReference type="GO" id="GO:0042158">
    <property type="term" value="P:lipoprotein biosynthetic process"/>
    <property type="evidence" value="ECO:0007669"/>
    <property type="project" value="UniProtKB-UniRule"/>
</dbReference>
<dbReference type="InterPro" id="IPR036526">
    <property type="entry name" value="C-N_Hydrolase_sf"/>
</dbReference>
<feature type="transmembrane region" description="Helical" evidence="9">
    <location>
        <begin position="584"/>
        <end position="608"/>
    </location>
</feature>
<comment type="catalytic activity">
    <reaction evidence="9">
        <text>N-terminal S-1,2-diacyl-sn-glyceryl-L-cysteinyl-[lipoprotein] + a glycerophospholipid = N-acyl-S-1,2-diacyl-sn-glyceryl-L-cysteinyl-[lipoprotein] + a 2-acyl-sn-glycero-3-phospholipid + H(+)</text>
        <dbReference type="Rhea" id="RHEA:48228"/>
        <dbReference type="Rhea" id="RHEA-COMP:14681"/>
        <dbReference type="Rhea" id="RHEA-COMP:14684"/>
        <dbReference type="ChEBI" id="CHEBI:15378"/>
        <dbReference type="ChEBI" id="CHEBI:136912"/>
        <dbReference type="ChEBI" id="CHEBI:140656"/>
        <dbReference type="ChEBI" id="CHEBI:140657"/>
        <dbReference type="ChEBI" id="CHEBI:140660"/>
        <dbReference type="EC" id="2.3.1.269"/>
    </reaction>
</comment>
<feature type="transmembrane region" description="Helical" evidence="9">
    <location>
        <begin position="149"/>
        <end position="175"/>
    </location>
</feature>
<accession>F0SHJ0</accession>
<feature type="transmembrane region" description="Helical" evidence="9">
    <location>
        <begin position="47"/>
        <end position="72"/>
    </location>
</feature>
<dbReference type="HOGENOM" id="CLU_019563_1_2_0"/>
<dbReference type="Proteomes" id="UP000006860">
    <property type="component" value="Chromosome"/>
</dbReference>
<feature type="transmembrane region" description="Helical" evidence="9">
    <location>
        <begin position="242"/>
        <end position="261"/>
    </location>
</feature>
<evidence type="ECO:0000256" key="4">
    <source>
        <dbReference type="ARBA" id="ARBA00022679"/>
    </source>
</evidence>
<dbReference type="Gene3D" id="3.60.110.10">
    <property type="entry name" value="Carbon-nitrogen hydrolase"/>
    <property type="match status" value="1"/>
</dbReference>
<comment type="similarity">
    <text evidence="2 9">Belongs to the CN hydrolase family. Apolipoprotein N-acyltransferase subfamily.</text>
</comment>
<comment type="subcellular location">
    <subcellularLocation>
        <location evidence="9">Cell inner membrane</location>
        <topology evidence="9">Multi-pass membrane protein</topology>
    </subcellularLocation>
    <subcellularLocation>
        <location evidence="1">Cell membrane</location>
        <topology evidence="1">Multi-pass membrane protein</topology>
    </subcellularLocation>
</comment>
<dbReference type="Pfam" id="PF00795">
    <property type="entry name" value="CN_hydrolase"/>
    <property type="match status" value="1"/>
</dbReference>
<feature type="transmembrane region" description="Helical" evidence="9">
    <location>
        <begin position="195"/>
        <end position="213"/>
    </location>
</feature>
<dbReference type="GO" id="GO:0005886">
    <property type="term" value="C:plasma membrane"/>
    <property type="evidence" value="ECO:0007669"/>
    <property type="project" value="UniProtKB-SubCell"/>
</dbReference>
<dbReference type="NCBIfam" id="TIGR00546">
    <property type="entry name" value="lnt"/>
    <property type="match status" value="1"/>
</dbReference>
<dbReference type="PANTHER" id="PTHR38686:SF1">
    <property type="entry name" value="APOLIPOPROTEIN N-ACYLTRANSFERASE"/>
    <property type="match status" value="1"/>
</dbReference>
<dbReference type="KEGG" id="pbs:Plabr_0805"/>
<organism evidence="12 13">
    <name type="scientific">Rubinisphaera brasiliensis (strain ATCC 49424 / DSM 5305 / JCM 21570 / IAM 15109 / NBRC 103401 / IFAM 1448)</name>
    <name type="common">Planctomyces brasiliensis</name>
    <dbReference type="NCBI Taxonomy" id="756272"/>
    <lineage>
        <taxon>Bacteria</taxon>
        <taxon>Pseudomonadati</taxon>
        <taxon>Planctomycetota</taxon>
        <taxon>Planctomycetia</taxon>
        <taxon>Planctomycetales</taxon>
        <taxon>Planctomycetaceae</taxon>
        <taxon>Rubinisphaera</taxon>
    </lineage>
</organism>
<keyword evidence="7 9" id="KW-0472">Membrane</keyword>
<keyword evidence="4 9" id="KW-0808">Transferase</keyword>
<feature type="transmembrane region" description="Helical" evidence="9">
    <location>
        <begin position="92"/>
        <end position="109"/>
    </location>
</feature>
<dbReference type="SUPFAM" id="SSF56317">
    <property type="entry name" value="Carbon-nitrogen hydrolase"/>
    <property type="match status" value="1"/>
</dbReference>
<evidence type="ECO:0000256" key="9">
    <source>
        <dbReference type="HAMAP-Rule" id="MF_01148"/>
    </source>
</evidence>
<dbReference type="UniPathway" id="UPA00666"/>
<dbReference type="eggNOG" id="COG0815">
    <property type="taxonomic scope" value="Bacteria"/>
</dbReference>
<dbReference type="GO" id="GO:0016410">
    <property type="term" value="F:N-acyltransferase activity"/>
    <property type="evidence" value="ECO:0007669"/>
    <property type="project" value="UniProtKB-UniRule"/>
</dbReference>
<feature type="transmembrane region" description="Helical" evidence="9">
    <location>
        <begin position="115"/>
        <end position="137"/>
    </location>
</feature>
<evidence type="ECO:0000256" key="1">
    <source>
        <dbReference type="ARBA" id="ARBA00004651"/>
    </source>
</evidence>
<evidence type="ECO:0000256" key="3">
    <source>
        <dbReference type="ARBA" id="ARBA00022475"/>
    </source>
</evidence>
<keyword evidence="3 9" id="KW-1003">Cell membrane</keyword>
<keyword evidence="5 9" id="KW-0812">Transmembrane</keyword>
<evidence type="ECO:0000256" key="2">
    <source>
        <dbReference type="ARBA" id="ARBA00010065"/>
    </source>
</evidence>
<dbReference type="HAMAP" id="MF_01148">
    <property type="entry name" value="Lnt"/>
    <property type="match status" value="1"/>
</dbReference>
<dbReference type="Pfam" id="PF20154">
    <property type="entry name" value="LNT_N"/>
    <property type="match status" value="1"/>
</dbReference>
<evidence type="ECO:0000313" key="13">
    <source>
        <dbReference type="Proteomes" id="UP000006860"/>
    </source>
</evidence>
<name>F0SHJ0_RUBBR</name>
<evidence type="ECO:0000256" key="7">
    <source>
        <dbReference type="ARBA" id="ARBA00023136"/>
    </source>
</evidence>
<feature type="domain" description="CN hydrolase" evidence="11">
    <location>
        <begin position="272"/>
        <end position="552"/>
    </location>
</feature>
<evidence type="ECO:0000256" key="6">
    <source>
        <dbReference type="ARBA" id="ARBA00022989"/>
    </source>
</evidence>
<keyword evidence="13" id="KW-1185">Reference proteome</keyword>
<dbReference type="PANTHER" id="PTHR38686">
    <property type="entry name" value="APOLIPOPROTEIN N-ACYLTRANSFERASE"/>
    <property type="match status" value="1"/>
</dbReference>
<evidence type="ECO:0000256" key="5">
    <source>
        <dbReference type="ARBA" id="ARBA00022692"/>
    </source>
</evidence>
<protein>
    <recommendedName>
        <fullName evidence="9">Apolipoprotein N-acyltransferase</fullName>
        <shortName evidence="9">ALP N-acyltransferase</shortName>
        <ecNumber evidence="9">2.3.1.269</ecNumber>
    </recommendedName>
</protein>
<proteinExistence type="inferred from homology"/>
<keyword evidence="9" id="KW-0997">Cell inner membrane</keyword>
<evidence type="ECO:0000313" key="12">
    <source>
        <dbReference type="EMBL" id="ADY58428.1"/>
    </source>
</evidence>
<dbReference type="PROSITE" id="PS50263">
    <property type="entry name" value="CN_HYDROLASE"/>
    <property type="match status" value="1"/>
</dbReference>
<evidence type="ECO:0000256" key="10">
    <source>
        <dbReference type="SAM" id="MobiDB-lite"/>
    </source>
</evidence>
<keyword evidence="8 9" id="KW-0012">Acyltransferase</keyword>
<evidence type="ECO:0000259" key="11">
    <source>
        <dbReference type="PROSITE" id="PS50263"/>
    </source>
</evidence>
<feature type="region of interest" description="Disordered" evidence="10">
    <location>
        <begin position="1"/>
        <end position="22"/>
    </location>
</feature>
<dbReference type="InterPro" id="IPR004563">
    <property type="entry name" value="Apolipo_AcylTrfase"/>
</dbReference>